<dbReference type="PRINTS" id="PR00489">
    <property type="entry name" value="FRIZZLED"/>
</dbReference>
<protein>
    <submittedName>
        <fullName evidence="19">Frizzled-2-like</fullName>
    </submittedName>
</protein>
<evidence type="ECO:0000256" key="10">
    <source>
        <dbReference type="ARBA" id="ARBA00023157"/>
    </source>
</evidence>
<gene>
    <name evidence="19" type="primary">LOC112679910</name>
</gene>
<feature type="transmembrane region" description="Helical" evidence="14">
    <location>
        <begin position="482"/>
        <end position="509"/>
    </location>
</feature>
<dbReference type="InterPro" id="IPR020067">
    <property type="entry name" value="Frizzled_dom"/>
</dbReference>
<evidence type="ECO:0000256" key="12">
    <source>
        <dbReference type="ARBA" id="ARBA00023180"/>
    </source>
</evidence>
<dbReference type="GO" id="GO:0005886">
    <property type="term" value="C:plasma membrane"/>
    <property type="evidence" value="ECO:0007669"/>
    <property type="project" value="UniProtKB-SubCell"/>
</dbReference>
<dbReference type="InterPro" id="IPR000539">
    <property type="entry name" value="Frizzled/Smoothened_7TM"/>
</dbReference>
<dbReference type="GO" id="GO:0060070">
    <property type="term" value="P:canonical Wnt signaling pathway"/>
    <property type="evidence" value="ECO:0007669"/>
    <property type="project" value="TreeGrafter"/>
</dbReference>
<dbReference type="SMART" id="SM01330">
    <property type="entry name" value="Frizzled"/>
    <property type="match status" value="1"/>
</dbReference>
<keyword evidence="5" id="KW-0879">Wnt signaling pathway</keyword>
<feature type="disulfide bond" evidence="13">
    <location>
        <begin position="58"/>
        <end position="119"/>
    </location>
</feature>
<evidence type="ECO:0000256" key="11">
    <source>
        <dbReference type="ARBA" id="ARBA00023170"/>
    </source>
</evidence>
<dbReference type="FunFam" id="1.10.2000.10:FF:000016">
    <property type="entry name" value="Frizzled"/>
    <property type="match status" value="1"/>
</dbReference>
<evidence type="ECO:0000259" key="16">
    <source>
        <dbReference type="PROSITE" id="PS50038"/>
    </source>
</evidence>
<feature type="transmembrane region" description="Helical" evidence="14">
    <location>
        <begin position="307"/>
        <end position="326"/>
    </location>
</feature>
<evidence type="ECO:0000256" key="15">
    <source>
        <dbReference type="SAM" id="SignalP"/>
    </source>
</evidence>
<keyword evidence="11" id="KW-0675">Receptor</keyword>
<evidence type="ECO:0000256" key="3">
    <source>
        <dbReference type="ARBA" id="ARBA00022473"/>
    </source>
</evidence>
<evidence type="ECO:0000256" key="8">
    <source>
        <dbReference type="ARBA" id="ARBA00022989"/>
    </source>
</evidence>
<dbReference type="RefSeq" id="XP_025405639.1">
    <property type="nucleotide sequence ID" value="XM_025549854.1"/>
</dbReference>
<dbReference type="AlphaFoldDB" id="A0A8B8F4C2"/>
<keyword evidence="4" id="KW-1003">Cell membrane</keyword>
<proteinExistence type="inferred from homology"/>
<comment type="similarity">
    <text evidence="2">Belongs to the G-protein coupled receptor Fz/Smo family.</text>
</comment>
<keyword evidence="12" id="KW-0325">Glycoprotein</keyword>
<evidence type="ECO:0000313" key="18">
    <source>
        <dbReference type="Proteomes" id="UP000694846"/>
    </source>
</evidence>
<dbReference type="SUPFAM" id="SSF63501">
    <property type="entry name" value="Frizzled cysteine-rich domain"/>
    <property type="match status" value="1"/>
</dbReference>
<dbReference type="GO" id="GO:0042813">
    <property type="term" value="F:Wnt receptor activity"/>
    <property type="evidence" value="ECO:0007669"/>
    <property type="project" value="TreeGrafter"/>
</dbReference>
<feature type="disulfide bond" evidence="13">
    <location>
        <begin position="66"/>
        <end position="112"/>
    </location>
</feature>
<feature type="disulfide bond" evidence="13">
    <location>
        <begin position="133"/>
        <end position="157"/>
    </location>
</feature>
<keyword evidence="6 14" id="KW-0812">Transmembrane</keyword>
<evidence type="ECO:0000256" key="6">
    <source>
        <dbReference type="ARBA" id="ARBA00022692"/>
    </source>
</evidence>
<accession>A0A8B8F4C2</accession>
<dbReference type="InterPro" id="IPR036790">
    <property type="entry name" value="Frizzled_dom_sf"/>
</dbReference>
<dbReference type="InterPro" id="IPR017981">
    <property type="entry name" value="GPCR_2-like_7TM"/>
</dbReference>
<comment type="subcellular location">
    <subcellularLocation>
        <location evidence="1">Cell membrane</location>
        <topology evidence="1">Multi-pass membrane protein</topology>
    </subcellularLocation>
</comment>
<dbReference type="Pfam" id="PF01392">
    <property type="entry name" value="Fz"/>
    <property type="match status" value="1"/>
</dbReference>
<name>A0A8B8F4C2_9HEMI</name>
<keyword evidence="10 13" id="KW-1015">Disulfide bond</keyword>
<dbReference type="PROSITE" id="PS50261">
    <property type="entry name" value="G_PROTEIN_RECEP_F2_4"/>
    <property type="match status" value="1"/>
</dbReference>
<evidence type="ECO:0000256" key="4">
    <source>
        <dbReference type="ARBA" id="ARBA00022475"/>
    </source>
</evidence>
<evidence type="ECO:0000259" key="17">
    <source>
        <dbReference type="PROSITE" id="PS50261"/>
    </source>
</evidence>
<evidence type="ECO:0000313" key="19">
    <source>
        <dbReference type="RefSeq" id="XP_025405639.1"/>
    </source>
</evidence>
<sequence length="593" mass="66321">MIDRCASTPRLSRTPPTATVAAFLLFAVCSVSSLAHSSRQQIQEVPISDDTSAHHGRCEHITIPFCMGIAYTETIMPNLLGQQRQDEAGYEAQQYFPLVKIQCSHDLQFFLCSVFVPVCTIIDAPIPPCRALCVSARNGCEGIMNRFQIQWPDYLECSKFPESGGDILCVGQNVTTTSQTPQTNLIETQNSKNSSVSGSRHFPGEQGYSNTPNGFDIGFVCPPQFRIETNINKKRSDRNVQGYSIKVGNRVVKDCGVPCDAFWSHDQMRMARSWVALWSVLCAISCLFTSLTFAIDTHRFRYPERPIIFLSLCYLMVSVSYLIGYLSGNNIACNKQSLITQGTDDNEWCTVLFMVSYFFSTASSVWWVVLTLTWFLAAGLKWGHEAIEANSHYFHLAAWTVPAAKTITVLAMGKIEGDVLTGICSMAVWSDDTAVRDMVLIPLVVYLILGTAFWMAGFVSLCRIRKVMKHDGTRGTDKLEKLMIRIGVFSVLYTVPAVAQILCLVYEHVNLSSWIMSWHSALCKDKKYSLPCPSQISDPGRKPSFEVFIAKYFVSLLVGLTSSVWIWSGKTLNSWQQFFARIRPNSGKSEAYV</sequence>
<reference evidence="19" key="1">
    <citation type="submission" date="2025-08" db="UniProtKB">
        <authorList>
            <consortium name="RefSeq"/>
        </authorList>
    </citation>
    <scope>IDENTIFICATION</scope>
    <source>
        <tissue evidence="19">Whole body</tissue>
    </source>
</reference>
<dbReference type="Gene3D" id="1.20.1070.10">
    <property type="entry name" value="Rhodopsin 7-helix transmembrane proteins"/>
    <property type="match status" value="1"/>
</dbReference>
<organism evidence="18 19">
    <name type="scientific">Sipha flava</name>
    <name type="common">yellow sugarcane aphid</name>
    <dbReference type="NCBI Taxonomy" id="143950"/>
    <lineage>
        <taxon>Eukaryota</taxon>
        <taxon>Metazoa</taxon>
        <taxon>Ecdysozoa</taxon>
        <taxon>Arthropoda</taxon>
        <taxon>Hexapoda</taxon>
        <taxon>Insecta</taxon>
        <taxon>Pterygota</taxon>
        <taxon>Neoptera</taxon>
        <taxon>Paraneoptera</taxon>
        <taxon>Hemiptera</taxon>
        <taxon>Sternorrhyncha</taxon>
        <taxon>Aphidomorpha</taxon>
        <taxon>Aphidoidea</taxon>
        <taxon>Aphididae</taxon>
        <taxon>Sipha</taxon>
    </lineage>
</organism>
<dbReference type="InterPro" id="IPR015526">
    <property type="entry name" value="Frizzled/SFRP"/>
</dbReference>
<evidence type="ECO:0000256" key="1">
    <source>
        <dbReference type="ARBA" id="ARBA00004651"/>
    </source>
</evidence>
<feature type="transmembrane region" description="Helical" evidence="14">
    <location>
        <begin position="439"/>
        <end position="461"/>
    </location>
</feature>
<keyword evidence="8 14" id="KW-1133">Transmembrane helix</keyword>
<dbReference type="GeneID" id="112679910"/>
<comment type="caution">
    <text evidence="13">Lacks conserved residue(s) required for the propagation of feature annotation.</text>
</comment>
<feature type="domain" description="FZ" evidence="16">
    <location>
        <begin position="53"/>
        <end position="172"/>
    </location>
</feature>
<dbReference type="PROSITE" id="PS50038">
    <property type="entry name" value="FZ"/>
    <property type="match status" value="1"/>
</dbReference>
<feature type="transmembrane region" description="Helical" evidence="14">
    <location>
        <begin position="274"/>
        <end position="295"/>
    </location>
</feature>
<dbReference type="Gene3D" id="1.10.2000.10">
    <property type="entry name" value="Frizzled cysteine-rich domain"/>
    <property type="match status" value="1"/>
</dbReference>
<dbReference type="GO" id="GO:0035567">
    <property type="term" value="P:non-canonical Wnt signaling pathway"/>
    <property type="evidence" value="ECO:0007669"/>
    <property type="project" value="TreeGrafter"/>
</dbReference>
<dbReference type="Proteomes" id="UP000694846">
    <property type="component" value="Unplaced"/>
</dbReference>
<keyword evidence="7 15" id="KW-0732">Signal</keyword>
<dbReference type="GO" id="GO:0017147">
    <property type="term" value="F:Wnt-protein binding"/>
    <property type="evidence" value="ECO:0007669"/>
    <property type="project" value="TreeGrafter"/>
</dbReference>
<dbReference type="SMART" id="SM00063">
    <property type="entry name" value="FRI"/>
    <property type="match status" value="1"/>
</dbReference>
<feature type="transmembrane region" description="Helical" evidence="14">
    <location>
        <begin position="549"/>
        <end position="567"/>
    </location>
</feature>
<evidence type="ECO:0000256" key="5">
    <source>
        <dbReference type="ARBA" id="ARBA00022687"/>
    </source>
</evidence>
<evidence type="ECO:0000256" key="2">
    <source>
        <dbReference type="ARBA" id="ARBA00008077"/>
    </source>
</evidence>
<feature type="signal peptide" evidence="15">
    <location>
        <begin position="1"/>
        <end position="35"/>
    </location>
</feature>
<keyword evidence="18" id="KW-1185">Reference proteome</keyword>
<keyword evidence="9 14" id="KW-0472">Membrane</keyword>
<dbReference type="Pfam" id="PF01534">
    <property type="entry name" value="Frizzled"/>
    <property type="match status" value="1"/>
</dbReference>
<feature type="transmembrane region" description="Helical" evidence="14">
    <location>
        <begin position="357"/>
        <end position="380"/>
    </location>
</feature>
<dbReference type="PANTHER" id="PTHR11309:SF47">
    <property type="entry name" value="FRIZZLED"/>
    <property type="match status" value="1"/>
</dbReference>
<feature type="domain" description="G-protein coupled receptors family 2 profile 2" evidence="17">
    <location>
        <begin position="271"/>
        <end position="574"/>
    </location>
</feature>
<evidence type="ECO:0000256" key="9">
    <source>
        <dbReference type="ARBA" id="ARBA00023136"/>
    </source>
</evidence>
<evidence type="ECO:0000256" key="7">
    <source>
        <dbReference type="ARBA" id="ARBA00022729"/>
    </source>
</evidence>
<dbReference type="OrthoDB" id="10053709at2759"/>
<dbReference type="PANTHER" id="PTHR11309">
    <property type="entry name" value="FRIZZLED"/>
    <property type="match status" value="1"/>
</dbReference>
<evidence type="ECO:0000256" key="14">
    <source>
        <dbReference type="SAM" id="Phobius"/>
    </source>
</evidence>
<feature type="chain" id="PRO_5034442660" evidence="15">
    <location>
        <begin position="36"/>
        <end position="593"/>
    </location>
</feature>
<keyword evidence="3" id="KW-0217">Developmental protein</keyword>
<evidence type="ECO:0000256" key="13">
    <source>
        <dbReference type="PROSITE-ProRule" id="PRU00090"/>
    </source>
</evidence>